<feature type="region of interest" description="Disordered" evidence="1">
    <location>
        <begin position="1"/>
        <end position="67"/>
    </location>
</feature>
<dbReference type="Proteomes" id="UP000295499">
    <property type="component" value="Unassembled WGS sequence"/>
</dbReference>
<comment type="caution">
    <text evidence="2">The sequence shown here is derived from an EMBL/GenBank/DDBJ whole genome shotgun (WGS) entry which is preliminary data.</text>
</comment>
<reference evidence="2 3" key="1">
    <citation type="submission" date="2019-03" db="EMBL/GenBank/DDBJ databases">
        <title>Genomic Encyclopedia of Archaeal and Bacterial Type Strains, Phase II (KMG-II): from individual species to whole genera.</title>
        <authorList>
            <person name="Goeker M."/>
        </authorList>
    </citation>
    <scope>NUCLEOTIDE SEQUENCE [LARGE SCALE GENOMIC DNA]</scope>
    <source>
        <strain evidence="2 3">DSM 19034</strain>
    </source>
</reference>
<feature type="compositionally biased region" description="Basic and acidic residues" evidence="1">
    <location>
        <begin position="30"/>
        <end position="44"/>
    </location>
</feature>
<dbReference type="EMBL" id="SNWM01000001">
    <property type="protein sequence ID" value="TDO23828.1"/>
    <property type="molecule type" value="Genomic_DNA"/>
</dbReference>
<dbReference type="AlphaFoldDB" id="A0A4V6PSF7"/>
<accession>A0A4V6PSF7</accession>
<protein>
    <submittedName>
        <fullName evidence="2">Uncharacterized protein</fullName>
    </submittedName>
</protein>
<sequence>MEHEQKKQESNRWDEQNHTSLPSDGPVSESEGKGTSDLQNTEKTDDPEEISGDLAGNASGNEDADEQ</sequence>
<evidence type="ECO:0000313" key="3">
    <source>
        <dbReference type="Proteomes" id="UP000295499"/>
    </source>
</evidence>
<organism evidence="2 3">
    <name type="scientific">Pedobacter duraquae</name>
    <dbReference type="NCBI Taxonomy" id="425511"/>
    <lineage>
        <taxon>Bacteria</taxon>
        <taxon>Pseudomonadati</taxon>
        <taxon>Bacteroidota</taxon>
        <taxon>Sphingobacteriia</taxon>
        <taxon>Sphingobacteriales</taxon>
        <taxon>Sphingobacteriaceae</taxon>
        <taxon>Pedobacter</taxon>
    </lineage>
</organism>
<keyword evidence="3" id="KW-1185">Reference proteome</keyword>
<feature type="compositionally biased region" description="Basic and acidic residues" evidence="1">
    <location>
        <begin position="1"/>
        <end position="17"/>
    </location>
</feature>
<dbReference type="OrthoDB" id="711506at2"/>
<dbReference type="RefSeq" id="WP_133551370.1">
    <property type="nucleotide sequence ID" value="NZ_SNWM01000001.1"/>
</dbReference>
<evidence type="ECO:0000313" key="2">
    <source>
        <dbReference type="EMBL" id="TDO23828.1"/>
    </source>
</evidence>
<name>A0A4V6PSF7_9SPHI</name>
<proteinExistence type="predicted"/>
<gene>
    <name evidence="2" type="ORF">CLV32_0113</name>
</gene>
<evidence type="ECO:0000256" key="1">
    <source>
        <dbReference type="SAM" id="MobiDB-lite"/>
    </source>
</evidence>